<feature type="compositionally biased region" description="Basic and acidic residues" evidence="1">
    <location>
        <begin position="301"/>
        <end position="310"/>
    </location>
</feature>
<gene>
    <name evidence="3" type="ORF">D9756_003495</name>
</gene>
<feature type="transmembrane region" description="Helical" evidence="2">
    <location>
        <begin position="184"/>
        <end position="202"/>
    </location>
</feature>
<accession>A0A8H5LJK4</accession>
<feature type="region of interest" description="Disordered" evidence="1">
    <location>
        <begin position="300"/>
        <end position="374"/>
    </location>
</feature>
<evidence type="ECO:0000313" key="3">
    <source>
        <dbReference type="EMBL" id="KAF5359529.1"/>
    </source>
</evidence>
<keyword evidence="2" id="KW-0472">Membrane</keyword>
<evidence type="ECO:0000313" key="4">
    <source>
        <dbReference type="Proteomes" id="UP000559027"/>
    </source>
</evidence>
<proteinExistence type="predicted"/>
<comment type="caution">
    <text evidence="3">The sequence shown here is derived from an EMBL/GenBank/DDBJ whole genome shotgun (WGS) entry which is preliminary data.</text>
</comment>
<name>A0A8H5LJK4_9AGAR</name>
<keyword evidence="2" id="KW-0812">Transmembrane</keyword>
<protein>
    <submittedName>
        <fullName evidence="3">Uncharacterized protein</fullName>
    </submittedName>
</protein>
<keyword evidence="4" id="KW-1185">Reference proteome</keyword>
<keyword evidence="2" id="KW-1133">Transmembrane helix</keyword>
<evidence type="ECO:0000256" key="2">
    <source>
        <dbReference type="SAM" id="Phobius"/>
    </source>
</evidence>
<dbReference type="EMBL" id="JAACJO010000004">
    <property type="protein sequence ID" value="KAF5359529.1"/>
    <property type="molecule type" value="Genomic_DNA"/>
</dbReference>
<organism evidence="3 4">
    <name type="scientific">Leucocoprinus leucothites</name>
    <dbReference type="NCBI Taxonomy" id="201217"/>
    <lineage>
        <taxon>Eukaryota</taxon>
        <taxon>Fungi</taxon>
        <taxon>Dikarya</taxon>
        <taxon>Basidiomycota</taxon>
        <taxon>Agaricomycotina</taxon>
        <taxon>Agaricomycetes</taxon>
        <taxon>Agaricomycetidae</taxon>
        <taxon>Agaricales</taxon>
        <taxon>Agaricineae</taxon>
        <taxon>Agaricaceae</taxon>
        <taxon>Leucocoprinus</taxon>
    </lineage>
</organism>
<sequence>MYTKLETPTMVEHPSGAPWTSPAADSPGQSGEGEDAASTRCCMSNWVLVPMIIMTFAAFVLLTLTTFSLPFLPRLYFLWSSQGGGVRFGIWGWCLEQGSVCSDRLGMGYTWEPEVAIPITKALALYPVVTPFSLTPLSHLSIAPQPSFISPSFITINPTSFTLFSADLPMSISFDALDVDASDAFAISSFITLIAFIPILKVKTQRTLRVLQVLSWSSFALAATVFVFMIAMWSVADERFKAAGWKVHWGPLPWMSFIATLMLLISAINSLKLAPAPISSSPSLNPPFSAEGWSATAGERQGLDRTDPEKANAPSPSSLLKNVFPPPTSEEAGPASRTPSMKKEPGYEQGHDDSGTSRSSNEIDGNPSHRYRYDSLPYAKARYFARRSSTRDSSPAKTKANTTIDKATTATTATTIFPAIPGIIQVTLPPHALRHDSLQRRERA</sequence>
<feature type="transmembrane region" description="Helical" evidence="2">
    <location>
        <begin position="46"/>
        <end position="72"/>
    </location>
</feature>
<feature type="transmembrane region" description="Helical" evidence="2">
    <location>
        <begin position="214"/>
        <end position="234"/>
    </location>
</feature>
<dbReference type="Proteomes" id="UP000559027">
    <property type="component" value="Unassembled WGS sequence"/>
</dbReference>
<feature type="compositionally biased region" description="Basic and acidic residues" evidence="1">
    <location>
        <begin position="341"/>
        <end position="355"/>
    </location>
</feature>
<reference evidence="3 4" key="1">
    <citation type="journal article" date="2020" name="ISME J.">
        <title>Uncovering the hidden diversity of litter-decomposition mechanisms in mushroom-forming fungi.</title>
        <authorList>
            <person name="Floudas D."/>
            <person name="Bentzer J."/>
            <person name="Ahren D."/>
            <person name="Johansson T."/>
            <person name="Persson P."/>
            <person name="Tunlid A."/>
        </authorList>
    </citation>
    <scope>NUCLEOTIDE SEQUENCE [LARGE SCALE GENOMIC DNA]</scope>
    <source>
        <strain evidence="3 4">CBS 146.42</strain>
    </source>
</reference>
<dbReference type="AlphaFoldDB" id="A0A8H5LJK4"/>
<evidence type="ECO:0000256" key="1">
    <source>
        <dbReference type="SAM" id="MobiDB-lite"/>
    </source>
</evidence>
<dbReference type="OrthoDB" id="2589196at2759"/>
<feature type="transmembrane region" description="Helical" evidence="2">
    <location>
        <begin position="254"/>
        <end position="274"/>
    </location>
</feature>
<feature type="region of interest" description="Disordered" evidence="1">
    <location>
        <begin position="1"/>
        <end position="36"/>
    </location>
</feature>